<evidence type="ECO:0000256" key="5">
    <source>
        <dbReference type="ARBA" id="ARBA00023136"/>
    </source>
</evidence>
<feature type="transmembrane region" description="Helical" evidence="10">
    <location>
        <begin position="197"/>
        <end position="220"/>
    </location>
</feature>
<keyword evidence="13" id="KW-1185">Reference proteome</keyword>
<feature type="transmembrane region" description="Helical" evidence="10">
    <location>
        <begin position="72"/>
        <end position="98"/>
    </location>
</feature>
<dbReference type="PANTHER" id="PTHR23501:SF102">
    <property type="entry name" value="DRUG TRANSPORTER, PUTATIVE (AFU_ORTHOLOGUE AFUA_3G08530)-RELATED"/>
    <property type="match status" value="1"/>
</dbReference>
<keyword evidence="5 10" id="KW-0472">Membrane</keyword>
<name>A0A1W5DAG1_9LECA</name>
<evidence type="ECO:0000256" key="3">
    <source>
        <dbReference type="ARBA" id="ARBA00022692"/>
    </source>
</evidence>
<feature type="transmembrane region" description="Helical" evidence="10">
    <location>
        <begin position="398"/>
        <end position="417"/>
    </location>
</feature>
<sequence length="584" mass="62184">MTTRVEQPSEAERFEAETEAGPGADDATLTSNVDSEKGNDKPVSPSGSLHAGAVPEQEKVVEDKRRSKGKTVLLMGALCMAVFLAAIDTTIITTAVPTISAHFHSSSADYTWIGSAYLLAAASSMPIWGKLSDIWGRKPIILVANVVFFAGSLISAVSHSIKTLLAGRVVQGIGGGGLIILVNICISDLFSMRSRGLYFGIIGMVWAIASALGPVLGGVFTEKVSWRWCFYINLPCDGLAFIVLFFFLDIETPTTPIVAGLKAIDWLGSLTIAGGTVMFLLGLEFGGVSFPWASATVICLLIFGVVVWTLFVLNERKFAKYPVMPLRLFKRRSNIAALVVCFTHGMTFIAGSYFLPLYFQAVLGASPILSGVYLFPFVISLSLSSAAVGIFIRKTGQYLPPIYFGLFFMTLGFGLYIDLPAHASWARIILYQIIAGLGVGPNFQSPLIALQSLVQPKDIATATATFGFTRNLASSISVVLGGVIFQNGMRKRRGALEAGLPATVAAQLSGGEAGANTGVVQALPAAEKAVAAEAFADALRVMWVFYVCVAAVGLVASAFVGRAFHSGVLLEIRVVFTFSRPLDL</sequence>
<dbReference type="FunFam" id="1.20.1720.10:FF:000014">
    <property type="entry name" value="MFS drug transporter, putative"/>
    <property type="match status" value="1"/>
</dbReference>
<dbReference type="Pfam" id="PF07690">
    <property type="entry name" value="MFS_1"/>
    <property type="match status" value="1"/>
</dbReference>
<organism evidence="12 13">
    <name type="scientific">Lasallia pustulata</name>
    <dbReference type="NCBI Taxonomy" id="136370"/>
    <lineage>
        <taxon>Eukaryota</taxon>
        <taxon>Fungi</taxon>
        <taxon>Dikarya</taxon>
        <taxon>Ascomycota</taxon>
        <taxon>Pezizomycotina</taxon>
        <taxon>Lecanoromycetes</taxon>
        <taxon>OSLEUM clade</taxon>
        <taxon>Umbilicariomycetidae</taxon>
        <taxon>Umbilicariales</taxon>
        <taxon>Umbilicariaceae</taxon>
        <taxon>Lasallia</taxon>
    </lineage>
</organism>
<dbReference type="Gene3D" id="1.20.1250.20">
    <property type="entry name" value="MFS general substrate transporter like domains"/>
    <property type="match status" value="1"/>
</dbReference>
<dbReference type="SUPFAM" id="SSF103473">
    <property type="entry name" value="MFS general substrate transporter"/>
    <property type="match status" value="2"/>
</dbReference>
<dbReference type="AlphaFoldDB" id="A0A1W5DAG1"/>
<feature type="transmembrane region" description="Helical" evidence="10">
    <location>
        <begin position="462"/>
        <end position="485"/>
    </location>
</feature>
<keyword evidence="3 10" id="KW-0812">Transmembrane</keyword>
<protein>
    <recommendedName>
        <fullName evidence="7">Efflux pump dotC</fullName>
    </recommendedName>
    <alternativeName>
        <fullName evidence="8">Dothistromin biosynthesis protein C</fullName>
    </alternativeName>
</protein>
<dbReference type="PANTHER" id="PTHR23501">
    <property type="entry name" value="MAJOR FACILITATOR SUPERFAMILY"/>
    <property type="match status" value="1"/>
</dbReference>
<comment type="function">
    <text evidence="6">Efflux pump; part of the gene cluster that mediates the biosynthesis of dothistromin (DOTH), a polyketide toxin very similar in structure to the aflatoxin precursor, versicolorin B. One function of dotC may be to transport early-stage dothistromin biosynthetic intermediates from the cytoplasm into vacuoles, thereby affecting the rate of dothistromin production.</text>
</comment>
<keyword evidence="4 10" id="KW-1133">Transmembrane helix</keyword>
<feature type="domain" description="Major facilitator superfamily (MFS) profile" evidence="11">
    <location>
        <begin position="74"/>
        <end position="565"/>
    </location>
</feature>
<dbReference type="GO" id="GO:0005774">
    <property type="term" value="C:vacuolar membrane"/>
    <property type="evidence" value="ECO:0007669"/>
    <property type="project" value="UniProtKB-SubCell"/>
</dbReference>
<dbReference type="PROSITE" id="PS50850">
    <property type="entry name" value="MFS"/>
    <property type="match status" value="1"/>
</dbReference>
<proteinExistence type="inferred from homology"/>
<feature type="transmembrane region" description="Helical" evidence="10">
    <location>
        <begin position="140"/>
        <end position="157"/>
    </location>
</feature>
<dbReference type="FunFam" id="1.20.1250.20:FF:000196">
    <property type="entry name" value="MFS toxin efflux pump (AflT)"/>
    <property type="match status" value="1"/>
</dbReference>
<evidence type="ECO:0000256" key="7">
    <source>
        <dbReference type="ARBA" id="ARBA00069956"/>
    </source>
</evidence>
<dbReference type="GO" id="GO:0022857">
    <property type="term" value="F:transmembrane transporter activity"/>
    <property type="evidence" value="ECO:0007669"/>
    <property type="project" value="InterPro"/>
</dbReference>
<comment type="subcellular location">
    <subcellularLocation>
        <location evidence="1">Vacuole membrane</location>
        <topology evidence="1">Multi-pass membrane protein</topology>
    </subcellularLocation>
</comment>
<evidence type="ECO:0000256" key="10">
    <source>
        <dbReference type="SAM" id="Phobius"/>
    </source>
</evidence>
<feature type="transmembrane region" description="Helical" evidence="10">
    <location>
        <begin position="371"/>
        <end position="391"/>
    </location>
</feature>
<dbReference type="InterPro" id="IPR036259">
    <property type="entry name" value="MFS_trans_sf"/>
</dbReference>
<dbReference type="EMBL" id="FWEW01003623">
    <property type="protein sequence ID" value="SLM40137.1"/>
    <property type="molecule type" value="Genomic_DNA"/>
</dbReference>
<feature type="transmembrane region" description="Helical" evidence="10">
    <location>
        <begin position="335"/>
        <end position="359"/>
    </location>
</feature>
<evidence type="ECO:0000256" key="8">
    <source>
        <dbReference type="ARBA" id="ARBA00083178"/>
    </source>
</evidence>
<dbReference type="CDD" id="cd17502">
    <property type="entry name" value="MFS_Azr1_MDR_like"/>
    <property type="match status" value="1"/>
</dbReference>
<dbReference type="Proteomes" id="UP000192927">
    <property type="component" value="Unassembled WGS sequence"/>
</dbReference>
<dbReference type="InterPro" id="IPR020846">
    <property type="entry name" value="MFS_dom"/>
</dbReference>
<feature type="transmembrane region" description="Helical" evidence="10">
    <location>
        <begin position="169"/>
        <end position="190"/>
    </location>
</feature>
<evidence type="ECO:0000256" key="6">
    <source>
        <dbReference type="ARBA" id="ARBA00057269"/>
    </source>
</evidence>
<feature type="transmembrane region" description="Helical" evidence="10">
    <location>
        <begin position="543"/>
        <end position="564"/>
    </location>
</feature>
<comment type="similarity">
    <text evidence="2">Belongs to the major facilitator superfamily. TCR/Tet family.</text>
</comment>
<evidence type="ECO:0000256" key="4">
    <source>
        <dbReference type="ARBA" id="ARBA00022989"/>
    </source>
</evidence>
<feature type="transmembrane region" description="Helical" evidence="10">
    <location>
        <begin position="232"/>
        <end position="251"/>
    </location>
</feature>
<evidence type="ECO:0000313" key="12">
    <source>
        <dbReference type="EMBL" id="SLM40137.1"/>
    </source>
</evidence>
<evidence type="ECO:0000313" key="13">
    <source>
        <dbReference type="Proteomes" id="UP000192927"/>
    </source>
</evidence>
<evidence type="ECO:0000256" key="2">
    <source>
        <dbReference type="ARBA" id="ARBA00007520"/>
    </source>
</evidence>
<feature type="transmembrane region" description="Helical" evidence="10">
    <location>
        <begin position="289"/>
        <end position="314"/>
    </location>
</feature>
<dbReference type="Gene3D" id="1.20.1720.10">
    <property type="entry name" value="Multidrug resistance protein D"/>
    <property type="match status" value="1"/>
</dbReference>
<evidence type="ECO:0000259" key="11">
    <source>
        <dbReference type="PROSITE" id="PS50850"/>
    </source>
</evidence>
<feature type="transmembrane region" description="Helical" evidence="10">
    <location>
        <begin position="110"/>
        <end position="128"/>
    </location>
</feature>
<accession>A0A1W5DAG1</accession>
<dbReference type="GO" id="GO:0005886">
    <property type="term" value="C:plasma membrane"/>
    <property type="evidence" value="ECO:0007669"/>
    <property type="project" value="TreeGrafter"/>
</dbReference>
<evidence type="ECO:0000256" key="9">
    <source>
        <dbReference type="SAM" id="MobiDB-lite"/>
    </source>
</evidence>
<evidence type="ECO:0000256" key="1">
    <source>
        <dbReference type="ARBA" id="ARBA00004128"/>
    </source>
</evidence>
<dbReference type="PRINTS" id="PR01036">
    <property type="entry name" value="TCRTETB"/>
</dbReference>
<reference evidence="13" key="1">
    <citation type="submission" date="2017-03" db="EMBL/GenBank/DDBJ databases">
        <authorList>
            <person name="Sharma R."/>
            <person name="Thines M."/>
        </authorList>
    </citation>
    <scope>NUCLEOTIDE SEQUENCE [LARGE SCALE GENOMIC DNA]</scope>
</reference>
<feature type="region of interest" description="Disordered" evidence="9">
    <location>
        <begin position="1"/>
        <end position="62"/>
    </location>
</feature>
<dbReference type="InterPro" id="IPR011701">
    <property type="entry name" value="MFS"/>
</dbReference>
<feature type="transmembrane region" description="Helical" evidence="10">
    <location>
        <begin position="263"/>
        <end position="283"/>
    </location>
</feature>